<dbReference type="Proteomes" id="UP001218246">
    <property type="component" value="Unassembled WGS sequence"/>
</dbReference>
<dbReference type="PANTHER" id="PTHR42978:SF6">
    <property type="entry name" value="QUORUM-QUENCHING LACTONASE YTNP-RELATED"/>
    <property type="match status" value="1"/>
</dbReference>
<evidence type="ECO:0000256" key="3">
    <source>
        <dbReference type="ARBA" id="ARBA00022801"/>
    </source>
</evidence>
<dbReference type="SUPFAM" id="SSF56281">
    <property type="entry name" value="Metallo-hydrolase/oxidoreductase"/>
    <property type="match status" value="1"/>
</dbReference>
<accession>A0ABT6H297</accession>
<dbReference type="InterPro" id="IPR036866">
    <property type="entry name" value="RibonucZ/Hydroxyglut_hydro"/>
</dbReference>
<name>A0ABT6H297_9BACI</name>
<keyword evidence="7" id="KW-1185">Reference proteome</keyword>
<sequence>MNTLQIGDIQVTWLVGGNTHLDGGAMFGVVPKALWSRKYEHNEMNRIHLRTDPLLLQGEQNILIDTGIGNNKMDEKMKRNQGVTEESQVESSLKELGLTPEDIDIVVMTHLHFDHASGLTKWYDEKLVSSFPNAKIYVSEIEWNEMRRPNMRSRHTYWKENWEPVQQQVVTFEKEVYVTEAIRVIHTGGHSDGHAIVIVKHHDDIMLHMGDLLPTHAHQNPLWVMAYDDYPITSIHQKQHWLQWGMQNGAWFTFYHDAYVRAVKWDEYGNITHKVECV</sequence>
<dbReference type="InterPro" id="IPR051013">
    <property type="entry name" value="MBL_superfamily_lactonases"/>
</dbReference>
<evidence type="ECO:0000256" key="4">
    <source>
        <dbReference type="ARBA" id="ARBA00022833"/>
    </source>
</evidence>
<dbReference type="Gene3D" id="3.60.15.10">
    <property type="entry name" value="Ribonuclease Z/Hydroxyacylglutathione hydrolase-like"/>
    <property type="match status" value="1"/>
</dbReference>
<comment type="similarity">
    <text evidence="1">Belongs to the metallo-beta-lactamase superfamily.</text>
</comment>
<dbReference type="InterPro" id="IPR001279">
    <property type="entry name" value="Metallo-B-lactamas"/>
</dbReference>
<dbReference type="CDD" id="cd07728">
    <property type="entry name" value="YtnP-like_MBL-fold"/>
    <property type="match status" value="1"/>
</dbReference>
<dbReference type="PANTHER" id="PTHR42978">
    <property type="entry name" value="QUORUM-QUENCHING LACTONASE YTNP-RELATED-RELATED"/>
    <property type="match status" value="1"/>
</dbReference>
<comment type="caution">
    <text evidence="6">The sequence shown here is derived from an EMBL/GenBank/DDBJ whole genome shotgun (WGS) entry which is preliminary data.</text>
</comment>
<gene>
    <name evidence="6" type="ORF">P6P90_05985</name>
</gene>
<proteinExistence type="inferred from homology"/>
<feature type="domain" description="Metallo-beta-lactamase" evidence="5">
    <location>
        <begin position="50"/>
        <end position="251"/>
    </location>
</feature>
<evidence type="ECO:0000259" key="5">
    <source>
        <dbReference type="SMART" id="SM00849"/>
    </source>
</evidence>
<dbReference type="SMART" id="SM00849">
    <property type="entry name" value="Lactamase_B"/>
    <property type="match status" value="1"/>
</dbReference>
<keyword evidence="3" id="KW-0378">Hydrolase</keyword>
<evidence type="ECO:0000256" key="2">
    <source>
        <dbReference type="ARBA" id="ARBA00022723"/>
    </source>
</evidence>
<keyword evidence="4" id="KW-0862">Zinc</keyword>
<evidence type="ECO:0000313" key="7">
    <source>
        <dbReference type="Proteomes" id="UP001218246"/>
    </source>
</evidence>
<evidence type="ECO:0000313" key="6">
    <source>
        <dbReference type="EMBL" id="MDG5753525.1"/>
    </source>
</evidence>
<dbReference type="EMBL" id="JARULN010000003">
    <property type="protein sequence ID" value="MDG5753525.1"/>
    <property type="molecule type" value="Genomic_DNA"/>
</dbReference>
<organism evidence="6 7">
    <name type="scientific">Ectobacillus antri</name>
    <dbReference type="NCBI Taxonomy" id="2486280"/>
    <lineage>
        <taxon>Bacteria</taxon>
        <taxon>Bacillati</taxon>
        <taxon>Bacillota</taxon>
        <taxon>Bacilli</taxon>
        <taxon>Bacillales</taxon>
        <taxon>Bacillaceae</taxon>
        <taxon>Ectobacillus</taxon>
    </lineage>
</organism>
<protein>
    <submittedName>
        <fullName evidence="6">MBL fold metallo-hydrolase</fullName>
    </submittedName>
</protein>
<dbReference type="Pfam" id="PF00753">
    <property type="entry name" value="Lactamase_B"/>
    <property type="match status" value="1"/>
</dbReference>
<reference evidence="6 7" key="1">
    <citation type="submission" date="2023-04" db="EMBL/GenBank/DDBJ databases">
        <title>Ectobacillus antri isolated from activated sludge.</title>
        <authorList>
            <person name="Yan P."/>
            <person name="Liu X."/>
        </authorList>
    </citation>
    <scope>NUCLEOTIDE SEQUENCE [LARGE SCALE GENOMIC DNA]</scope>
    <source>
        <strain evidence="6 7">C18H</strain>
    </source>
</reference>
<keyword evidence="2" id="KW-0479">Metal-binding</keyword>
<dbReference type="RefSeq" id="WP_124564363.1">
    <property type="nucleotide sequence ID" value="NZ_JARRRY010000002.1"/>
</dbReference>
<evidence type="ECO:0000256" key="1">
    <source>
        <dbReference type="ARBA" id="ARBA00007749"/>
    </source>
</evidence>